<dbReference type="Pfam" id="PF06237">
    <property type="entry name" value="SLC52_ribofla_tr"/>
    <property type="match status" value="1"/>
</dbReference>
<dbReference type="Proteomes" id="UP001153620">
    <property type="component" value="Chromosome 3"/>
</dbReference>
<protein>
    <recommendedName>
        <fullName evidence="9">Riboflavin transporter</fullName>
    </recommendedName>
</protein>
<comment type="function">
    <text evidence="9">Plasma membrane transporter mediating the uptake by cells of the water soluble vitamin B2/riboflavin that plays a key role in biochemical oxidation-reduction reactions of the carbohydrate, lipid, and amino acid metabolism.</text>
</comment>
<dbReference type="GO" id="GO:0005886">
    <property type="term" value="C:plasma membrane"/>
    <property type="evidence" value="ECO:0007669"/>
    <property type="project" value="UniProtKB-SubCell"/>
</dbReference>
<feature type="transmembrane region" description="Helical" evidence="9">
    <location>
        <begin position="103"/>
        <end position="125"/>
    </location>
</feature>
<evidence type="ECO:0000256" key="5">
    <source>
        <dbReference type="ARBA" id="ARBA00022475"/>
    </source>
</evidence>
<dbReference type="PANTHER" id="PTHR12929">
    <property type="entry name" value="SOLUTE CARRIER FAMILY 52"/>
    <property type="match status" value="1"/>
</dbReference>
<evidence type="ECO:0000256" key="9">
    <source>
        <dbReference type="RuleBase" id="RU368035"/>
    </source>
</evidence>
<keyword evidence="7 9" id="KW-1133">Transmembrane helix</keyword>
<evidence type="ECO:0000313" key="11">
    <source>
        <dbReference type="Proteomes" id="UP001153620"/>
    </source>
</evidence>
<dbReference type="EMBL" id="OU895879">
    <property type="protein sequence ID" value="CAG9808774.1"/>
    <property type="molecule type" value="Genomic_DNA"/>
</dbReference>
<evidence type="ECO:0000313" key="10">
    <source>
        <dbReference type="EMBL" id="CAG9808774.1"/>
    </source>
</evidence>
<keyword evidence="11" id="KW-1185">Reference proteome</keyword>
<dbReference type="AlphaFoldDB" id="A0A9N9S5T2"/>
<feature type="transmembrane region" description="Helical" evidence="9">
    <location>
        <begin position="393"/>
        <end position="413"/>
    </location>
</feature>
<evidence type="ECO:0000256" key="1">
    <source>
        <dbReference type="ARBA" id="ARBA00000215"/>
    </source>
</evidence>
<dbReference type="OrthoDB" id="9995836at2759"/>
<comment type="subcellular location">
    <subcellularLocation>
        <location evidence="2 9">Cell membrane</location>
        <topology evidence="2 9">Multi-pass membrane protein</topology>
    </subcellularLocation>
</comment>
<evidence type="ECO:0000256" key="4">
    <source>
        <dbReference type="ARBA" id="ARBA00022448"/>
    </source>
</evidence>
<comment type="catalytic activity">
    <reaction evidence="1 9">
        <text>riboflavin(in) = riboflavin(out)</text>
        <dbReference type="Rhea" id="RHEA:35015"/>
        <dbReference type="ChEBI" id="CHEBI:57986"/>
    </reaction>
</comment>
<name>A0A9N9S5T2_9DIPT</name>
<reference evidence="10" key="2">
    <citation type="submission" date="2022-10" db="EMBL/GenBank/DDBJ databases">
        <authorList>
            <consortium name="ENA_rothamsted_submissions"/>
            <consortium name="culmorum"/>
            <person name="King R."/>
        </authorList>
    </citation>
    <scope>NUCLEOTIDE SEQUENCE</scope>
</reference>
<evidence type="ECO:0000256" key="7">
    <source>
        <dbReference type="ARBA" id="ARBA00022989"/>
    </source>
</evidence>
<keyword evidence="5 9" id="KW-1003">Cell membrane</keyword>
<keyword evidence="8 9" id="KW-0472">Membrane</keyword>
<evidence type="ECO:0000256" key="6">
    <source>
        <dbReference type="ARBA" id="ARBA00022692"/>
    </source>
</evidence>
<feature type="transmembrane region" description="Helical" evidence="9">
    <location>
        <begin position="419"/>
        <end position="439"/>
    </location>
</feature>
<keyword evidence="4 9" id="KW-0813">Transport</keyword>
<evidence type="ECO:0000256" key="3">
    <source>
        <dbReference type="ARBA" id="ARBA00006366"/>
    </source>
</evidence>
<keyword evidence="6 9" id="KW-0812">Transmembrane</keyword>
<feature type="transmembrane region" description="Helical" evidence="9">
    <location>
        <begin position="364"/>
        <end position="386"/>
    </location>
</feature>
<feature type="transmembrane region" description="Helical" evidence="9">
    <location>
        <begin position="69"/>
        <end position="91"/>
    </location>
</feature>
<feature type="transmembrane region" description="Helical" evidence="9">
    <location>
        <begin position="137"/>
        <end position="158"/>
    </location>
</feature>
<dbReference type="GO" id="GO:0032217">
    <property type="term" value="F:riboflavin transmembrane transporter activity"/>
    <property type="evidence" value="ECO:0007669"/>
    <property type="project" value="UniProtKB-UniRule"/>
</dbReference>
<feature type="transmembrane region" description="Helical" evidence="9">
    <location>
        <begin position="459"/>
        <end position="481"/>
    </location>
</feature>
<comment type="similarity">
    <text evidence="3 9">Belongs to the riboflavin transporter family.</text>
</comment>
<feature type="transmembrane region" description="Helical" evidence="9">
    <location>
        <begin position="332"/>
        <end position="352"/>
    </location>
</feature>
<feature type="transmembrane region" description="Helical" evidence="9">
    <location>
        <begin position="170"/>
        <end position="193"/>
    </location>
</feature>
<accession>A0A9N9S5T2</accession>
<gene>
    <name evidence="10" type="ORF">CHIRRI_LOCUS11610</name>
</gene>
<proteinExistence type="inferred from homology"/>
<dbReference type="PANTHER" id="PTHR12929:SF10">
    <property type="entry name" value="RIBOFLAVIN TRANSPORTER"/>
    <property type="match status" value="1"/>
</dbReference>
<feature type="transmembrane region" description="Helical" evidence="9">
    <location>
        <begin position="200"/>
        <end position="219"/>
    </location>
</feature>
<evidence type="ECO:0000256" key="8">
    <source>
        <dbReference type="ARBA" id="ARBA00023136"/>
    </source>
</evidence>
<organism evidence="10 11">
    <name type="scientific">Chironomus riparius</name>
    <dbReference type="NCBI Taxonomy" id="315576"/>
    <lineage>
        <taxon>Eukaryota</taxon>
        <taxon>Metazoa</taxon>
        <taxon>Ecdysozoa</taxon>
        <taxon>Arthropoda</taxon>
        <taxon>Hexapoda</taxon>
        <taxon>Insecta</taxon>
        <taxon>Pterygota</taxon>
        <taxon>Neoptera</taxon>
        <taxon>Endopterygota</taxon>
        <taxon>Diptera</taxon>
        <taxon>Nematocera</taxon>
        <taxon>Chironomoidea</taxon>
        <taxon>Chironomidae</taxon>
        <taxon>Chironominae</taxon>
        <taxon>Chironomus</taxon>
    </lineage>
</organism>
<dbReference type="InterPro" id="IPR009357">
    <property type="entry name" value="Riboflavin_transptr"/>
</dbReference>
<reference evidence="10" key="1">
    <citation type="submission" date="2022-01" db="EMBL/GenBank/DDBJ databases">
        <authorList>
            <person name="King R."/>
        </authorList>
    </citation>
    <scope>NUCLEOTIDE SEQUENCE</scope>
</reference>
<sequence>MENEIYTIERRDKSVSVAQDQLEHNVSFVSQQSSYRSGSETPNESSQLLSGRMRMNLTKFQTVLGNRSLLVDVLAIFFGIGTWVGINSLWIQLPLLVNVLPESWYLASYLVIIVQIANIGPISYTVIQKLCPIPDNFIIYALLTLGVVAGWFMAFYYHVTAYMFEAQRSLLFFVFVFCFALVGCTSSVLFMPYFGRFRDIYLITYLIGEGLSGLLPGLLGLIQGVGGNAQCILTNSTDTGEVNKTEYHPPPRFSTQTFFIIVTSLFISSLVAYILLDRLKSVRKEYAKVKISHGNKYQYHDHEEQVDNNEDNKAPAITTEKIKKLSNLNYRALLVLLGAVCMISNAIVPSIMPFGTLPYGNITYHLSVTLSSIANPLACFIAVFLTGTSIRNILTLSVISMPFVLYSIITSVMSPTPPFMGNALGESLVILSWTLVMGFTSYIRLKITTIFRQQGGKSLVWVGACTQIGSFFGSVLSFGLVNYTGIFESFRPCD</sequence>
<feature type="transmembrane region" description="Helical" evidence="9">
    <location>
        <begin position="257"/>
        <end position="276"/>
    </location>
</feature>
<evidence type="ECO:0000256" key="2">
    <source>
        <dbReference type="ARBA" id="ARBA00004651"/>
    </source>
</evidence>